<name>A0A9X2S867_9BACL</name>
<dbReference type="InterPro" id="IPR025058">
    <property type="entry name" value="DUF3995"/>
</dbReference>
<evidence type="ECO:0000256" key="1">
    <source>
        <dbReference type="SAM" id="Phobius"/>
    </source>
</evidence>
<evidence type="ECO:0000313" key="2">
    <source>
        <dbReference type="EMBL" id="MCR2804034.1"/>
    </source>
</evidence>
<proteinExistence type="predicted"/>
<feature type="transmembrane region" description="Helical" evidence="1">
    <location>
        <begin position="84"/>
        <end position="103"/>
    </location>
</feature>
<reference evidence="2" key="1">
    <citation type="submission" date="2022-08" db="EMBL/GenBank/DDBJ databases">
        <title>The genomic sequence of strain Paenibacillus sp. SCIV0701.</title>
        <authorList>
            <person name="Zhao H."/>
        </authorList>
    </citation>
    <scope>NUCLEOTIDE SEQUENCE</scope>
    <source>
        <strain evidence="2">SCIV0701</strain>
    </source>
</reference>
<gene>
    <name evidence="2" type="ORF">NQZ67_09110</name>
</gene>
<dbReference type="AlphaFoldDB" id="A0A9X2S867"/>
<evidence type="ECO:0000313" key="3">
    <source>
        <dbReference type="Proteomes" id="UP001141950"/>
    </source>
</evidence>
<comment type="caution">
    <text evidence="2">The sequence shown here is derived from an EMBL/GenBank/DDBJ whole genome shotgun (WGS) entry which is preliminary data.</text>
</comment>
<dbReference type="Pfam" id="PF13160">
    <property type="entry name" value="DUF3995"/>
    <property type="match status" value="1"/>
</dbReference>
<dbReference type="RefSeq" id="WP_257444808.1">
    <property type="nucleotide sequence ID" value="NZ_JANIPJ010000005.1"/>
</dbReference>
<feature type="transmembrane region" description="Helical" evidence="1">
    <location>
        <begin position="55"/>
        <end position="77"/>
    </location>
</feature>
<keyword evidence="3" id="KW-1185">Reference proteome</keyword>
<dbReference type="Proteomes" id="UP001141950">
    <property type="component" value="Unassembled WGS sequence"/>
</dbReference>
<keyword evidence="1" id="KW-0812">Transmembrane</keyword>
<dbReference type="EMBL" id="JANIPJ010000005">
    <property type="protein sequence ID" value="MCR2804034.1"/>
    <property type="molecule type" value="Genomic_DNA"/>
</dbReference>
<protein>
    <submittedName>
        <fullName evidence="2">DUF3995 domain-containing protein</fullName>
    </submittedName>
</protein>
<keyword evidence="1" id="KW-0472">Membrane</keyword>
<keyword evidence="1" id="KW-1133">Transmembrane helix</keyword>
<accession>A0A9X2S867</accession>
<organism evidence="2 3">
    <name type="scientific">Paenibacillus soyae</name>
    <dbReference type="NCBI Taxonomy" id="2969249"/>
    <lineage>
        <taxon>Bacteria</taxon>
        <taxon>Bacillati</taxon>
        <taxon>Bacillota</taxon>
        <taxon>Bacilli</taxon>
        <taxon>Bacillales</taxon>
        <taxon>Paenibacillaceae</taxon>
        <taxon>Paenibacillus</taxon>
    </lineage>
</organism>
<sequence length="111" mass="11565">MIEGLASLTACVAFVLGGVHAYWVLGGRRGLMIAVPAKAAAGAGEEPLFRPTRTATAVVALLLAAMGIFVLQLGGIAEPWLPRWFYPIGGWLLAAVFALRAVGDFPVAGLF</sequence>